<accession>A0AC35U8T6</accession>
<organism evidence="1 2">
    <name type="scientific">Rhabditophanes sp. KR3021</name>
    <dbReference type="NCBI Taxonomy" id="114890"/>
    <lineage>
        <taxon>Eukaryota</taxon>
        <taxon>Metazoa</taxon>
        <taxon>Ecdysozoa</taxon>
        <taxon>Nematoda</taxon>
        <taxon>Chromadorea</taxon>
        <taxon>Rhabditida</taxon>
        <taxon>Tylenchina</taxon>
        <taxon>Panagrolaimomorpha</taxon>
        <taxon>Strongyloidoidea</taxon>
        <taxon>Alloionematidae</taxon>
        <taxon>Rhabditophanes</taxon>
    </lineage>
</organism>
<sequence>MTKKSYAITRSETTATKTEGCLSDNGPSAEHSTSSMRRPPTDRYCLVYIIMLLHGVGVLIPWNMLITIAPFYFIQYKLTYFESQDKKTVSYYGQHFFSLIGIFSQVPNLLLNGINILLPTKKGNFIGRIGVSLSAVAASIISIMIMIPINSNNWIDTFFWITMLLVVILNGANGLYQNSVYGLAARFPQRYINAIILGNNLAGTFVAVMNILTLAITTHPIYSAVIYFSIALSVVVLCLGSTFLLKKFPFYTYYSQQAMETEGGENFIQQSPINWTTYREVFFKTFPQLLNVFTIFFVTLTCFPAMTAEIKPLKGEAFFIGDKYFTGVTCFLLFNLFAFLGSLGANFVKFPNRKYLWIPVFGRLIFIPFFFFCNYAPEIRGVMPVYVTSTFVYLLGAVLMSFTSGYYCSLGMMYAPKSVSTNHAPIAGMMSAFSLILGITVGLGFTFAIKWLIKE</sequence>
<evidence type="ECO:0000313" key="1">
    <source>
        <dbReference type="Proteomes" id="UP000095286"/>
    </source>
</evidence>
<protein>
    <submittedName>
        <fullName evidence="2">Equilibrative nucleoside transporter 3</fullName>
    </submittedName>
</protein>
<name>A0AC35U8T6_9BILA</name>
<reference evidence="2" key="1">
    <citation type="submission" date="2016-11" db="UniProtKB">
        <authorList>
            <consortium name="WormBaseParasite"/>
        </authorList>
    </citation>
    <scope>IDENTIFICATION</scope>
    <source>
        <strain evidence="2">KR3021</strain>
    </source>
</reference>
<dbReference type="WBParaSite" id="RSKR_0000928300.1">
    <property type="protein sequence ID" value="RSKR_0000928300.1"/>
    <property type="gene ID" value="RSKR_0000928300"/>
</dbReference>
<dbReference type="Proteomes" id="UP000095286">
    <property type="component" value="Unplaced"/>
</dbReference>
<evidence type="ECO:0000313" key="2">
    <source>
        <dbReference type="WBParaSite" id="RSKR_0000928300.1"/>
    </source>
</evidence>
<proteinExistence type="predicted"/>